<sequence>MRYIIFVTYVGALFVNLIRAIISAMTNKREYHKVSHKTIRPPEQLYSLLKAKAASEGNTTHRLMINELWKSVEGLVEVELDGDPSLEVLQKHLAAALLRAEQEQQYAIELNERIMKKQSKATKRKKS</sequence>
<evidence type="ECO:0000313" key="1">
    <source>
        <dbReference type="EMBL" id="VAW69067.1"/>
    </source>
</evidence>
<gene>
    <name evidence="1" type="ORF">MNBD_GAMMA10-544</name>
</gene>
<reference evidence="1" key="1">
    <citation type="submission" date="2018-06" db="EMBL/GenBank/DDBJ databases">
        <authorList>
            <person name="Zhirakovskaya E."/>
        </authorList>
    </citation>
    <scope>NUCLEOTIDE SEQUENCE</scope>
</reference>
<accession>A0A3B0Y0G7</accession>
<proteinExistence type="predicted"/>
<dbReference type="AlphaFoldDB" id="A0A3B0Y0G7"/>
<name>A0A3B0Y0G7_9ZZZZ</name>
<organism evidence="1">
    <name type="scientific">hydrothermal vent metagenome</name>
    <dbReference type="NCBI Taxonomy" id="652676"/>
    <lineage>
        <taxon>unclassified sequences</taxon>
        <taxon>metagenomes</taxon>
        <taxon>ecological metagenomes</taxon>
    </lineage>
</organism>
<protein>
    <submittedName>
        <fullName evidence="1">Uncharacterized protein</fullName>
    </submittedName>
</protein>
<dbReference type="EMBL" id="UOFJ01000394">
    <property type="protein sequence ID" value="VAW69067.1"/>
    <property type="molecule type" value="Genomic_DNA"/>
</dbReference>